<evidence type="ECO:0000256" key="7">
    <source>
        <dbReference type="RuleBase" id="RU003845"/>
    </source>
</evidence>
<dbReference type="Pfam" id="PF00169">
    <property type="entry name" value="PH"/>
    <property type="match status" value="1"/>
</dbReference>
<dbReference type="PROSITE" id="PS50003">
    <property type="entry name" value="PH_DOMAIN"/>
    <property type="match status" value="1"/>
</dbReference>
<dbReference type="Proteomes" id="UP000007819">
    <property type="component" value="Chromosome A1"/>
</dbReference>
<evidence type="ECO:0000256" key="8">
    <source>
        <dbReference type="SAM" id="MobiDB-lite"/>
    </source>
</evidence>
<dbReference type="CDD" id="cd13290">
    <property type="entry name" value="PH_ORP9"/>
    <property type="match status" value="1"/>
</dbReference>
<dbReference type="Gene3D" id="1.10.287.2720">
    <property type="match status" value="1"/>
</dbReference>
<dbReference type="InterPro" id="IPR011993">
    <property type="entry name" value="PH-like_dom_sf"/>
</dbReference>
<dbReference type="Gene3D" id="2.30.29.30">
    <property type="entry name" value="Pleckstrin-homology domain (PH domain)/Phosphotyrosine-binding domain (PTB)"/>
    <property type="match status" value="1"/>
</dbReference>
<keyword evidence="11" id="KW-1185">Reference proteome</keyword>
<dbReference type="FunFam" id="2.40.160.120:FF:000002">
    <property type="entry name" value="Oxysterol-binding protein"/>
    <property type="match status" value="1"/>
</dbReference>
<evidence type="ECO:0000259" key="9">
    <source>
        <dbReference type="PROSITE" id="PS50003"/>
    </source>
</evidence>
<dbReference type="RefSeq" id="XP_029343883.1">
    <property type="nucleotide sequence ID" value="XM_029488023.1"/>
</dbReference>
<dbReference type="SUPFAM" id="SSF50729">
    <property type="entry name" value="PH domain-like"/>
    <property type="match status" value="1"/>
</dbReference>
<keyword evidence="3" id="KW-0446">Lipid-binding</keyword>
<protein>
    <recommendedName>
        <fullName evidence="7">Oxysterol-binding protein</fullName>
    </recommendedName>
</protein>
<keyword evidence="2 7" id="KW-0445">Lipid transport</keyword>
<dbReference type="Gene3D" id="3.30.70.3490">
    <property type="match status" value="1"/>
</dbReference>
<dbReference type="GO" id="GO:0016020">
    <property type="term" value="C:membrane"/>
    <property type="evidence" value="ECO:0007669"/>
    <property type="project" value="TreeGrafter"/>
</dbReference>
<evidence type="ECO:0000313" key="11">
    <source>
        <dbReference type="Proteomes" id="UP000007819"/>
    </source>
</evidence>
<dbReference type="GO" id="GO:0005794">
    <property type="term" value="C:Golgi apparatus"/>
    <property type="evidence" value="ECO:0007669"/>
    <property type="project" value="TreeGrafter"/>
</dbReference>
<dbReference type="Pfam" id="PF01237">
    <property type="entry name" value="Oxysterol_BP"/>
    <property type="match status" value="1"/>
</dbReference>
<dbReference type="InterPro" id="IPR037239">
    <property type="entry name" value="OSBP_sf"/>
</dbReference>
<dbReference type="PANTHER" id="PTHR10972:SF200">
    <property type="entry name" value="OXYSTEROL-BINDING PROTEIN-RELATED PROTEIN 9"/>
    <property type="match status" value="1"/>
</dbReference>
<dbReference type="FunFam" id="1.10.287.2720:FF:000001">
    <property type="entry name" value="Oxysterol-binding OBPalpha"/>
    <property type="match status" value="1"/>
</dbReference>
<evidence type="ECO:0000256" key="6">
    <source>
        <dbReference type="RuleBase" id="RU003844"/>
    </source>
</evidence>
<reference evidence="11" key="1">
    <citation type="submission" date="2010-06" db="EMBL/GenBank/DDBJ databases">
        <authorList>
            <person name="Jiang H."/>
            <person name="Abraham K."/>
            <person name="Ali S."/>
            <person name="Alsbrooks S.L."/>
            <person name="Anim B.N."/>
            <person name="Anosike U.S."/>
            <person name="Attaway T."/>
            <person name="Bandaranaike D.P."/>
            <person name="Battles P.K."/>
            <person name="Bell S.N."/>
            <person name="Bell A.V."/>
            <person name="Beltran B."/>
            <person name="Bickham C."/>
            <person name="Bustamante Y."/>
            <person name="Caleb T."/>
            <person name="Canada A."/>
            <person name="Cardenas V."/>
            <person name="Carter K."/>
            <person name="Chacko J."/>
            <person name="Chandrabose M.N."/>
            <person name="Chavez D."/>
            <person name="Chavez A."/>
            <person name="Chen L."/>
            <person name="Chu H.-S."/>
            <person name="Claassen K.J."/>
            <person name="Cockrell R."/>
            <person name="Collins M."/>
            <person name="Cooper J.A."/>
            <person name="Cree A."/>
            <person name="Curry S.M."/>
            <person name="Da Y."/>
            <person name="Dao M.D."/>
            <person name="Das B."/>
            <person name="Davila M.-L."/>
            <person name="Davy-Carroll L."/>
            <person name="Denson S."/>
            <person name="Dinh H."/>
            <person name="Ebong V.E."/>
            <person name="Edwards J.R."/>
            <person name="Egan A."/>
            <person name="El-Daye J."/>
            <person name="Escobedo L."/>
            <person name="Fernandez S."/>
            <person name="Fernando P.R."/>
            <person name="Flagg N."/>
            <person name="Forbes L.D."/>
            <person name="Fowler R.G."/>
            <person name="Fu Q."/>
            <person name="Gabisi R.A."/>
            <person name="Ganer J."/>
            <person name="Garbino Pronczuk A."/>
            <person name="Garcia R.M."/>
            <person name="Garner T."/>
            <person name="Garrett T.E."/>
            <person name="Gonzalez D.A."/>
            <person name="Hamid H."/>
            <person name="Hawkins E.S."/>
            <person name="Hirani K."/>
            <person name="Hogues M.E."/>
            <person name="Hollins B."/>
            <person name="Hsiao C.-H."/>
            <person name="Jabil R."/>
            <person name="James M.L."/>
            <person name="Jhangiani S.N."/>
            <person name="Johnson B."/>
            <person name="Johnson Q."/>
            <person name="Joshi V."/>
            <person name="Kalu J.B."/>
            <person name="Kam C."/>
            <person name="Kashfia A."/>
            <person name="Keebler J."/>
            <person name="Kisamo H."/>
            <person name="Kovar C.L."/>
            <person name="Lago L.A."/>
            <person name="Lai C.-Y."/>
            <person name="Laidlaw J."/>
            <person name="Lara F."/>
            <person name="Le T.-K."/>
            <person name="Lee S.L."/>
            <person name="Legall F.H."/>
            <person name="Lemon S.J."/>
            <person name="Lewis L.R."/>
            <person name="Li B."/>
            <person name="Liu Y."/>
            <person name="Liu Y.-S."/>
            <person name="Lopez J."/>
            <person name="Lozado R.J."/>
            <person name="Lu J."/>
            <person name="Madu R.C."/>
            <person name="Maheshwari M."/>
            <person name="Maheshwari R."/>
            <person name="Malloy K."/>
            <person name="Martinez E."/>
            <person name="Mathew T."/>
            <person name="Mercado I.C."/>
            <person name="Mercado C."/>
            <person name="Meyer B."/>
            <person name="Montgomery K."/>
            <person name="Morgan M.B."/>
            <person name="Munidasa M."/>
            <person name="Nazareth L.V."/>
            <person name="Nelson J."/>
            <person name="Ng B.M."/>
            <person name="Nguyen N.B."/>
            <person name="Nguyen P.Q."/>
            <person name="Nguyen T."/>
            <person name="Obregon M."/>
            <person name="Okwuonu G.O."/>
            <person name="Onwere C.G."/>
            <person name="Orozco G."/>
            <person name="Parra A."/>
            <person name="Patel S."/>
            <person name="Patil S."/>
            <person name="Perez A."/>
            <person name="Perez Y."/>
            <person name="Pham C."/>
            <person name="Primus E.L."/>
            <person name="Pu L.-L."/>
            <person name="Puazo M."/>
            <person name="Qin X."/>
            <person name="Quiroz J.B."/>
            <person name="Reese J."/>
            <person name="Richards S."/>
            <person name="Rives C.M."/>
            <person name="Robberts R."/>
            <person name="Ruiz S.J."/>
            <person name="Ruiz M.J."/>
            <person name="Santibanez J."/>
            <person name="Schneider B.W."/>
            <person name="Sisson I."/>
            <person name="Smith M."/>
            <person name="Sodergren E."/>
            <person name="Song X.-Z."/>
            <person name="Song B.B."/>
            <person name="Summersgill H."/>
            <person name="Thelus R."/>
            <person name="Thornton R.D."/>
            <person name="Trejos Z.Y."/>
            <person name="Usmani K."/>
            <person name="Vattathil S."/>
            <person name="Villasana D."/>
            <person name="Walker D.L."/>
            <person name="Wang S."/>
            <person name="Wang K."/>
            <person name="White C.S."/>
            <person name="Williams A.C."/>
            <person name="Williamson J."/>
            <person name="Wilson K."/>
            <person name="Woghiren I.O."/>
            <person name="Woodworth J.R."/>
            <person name="Worley K.C."/>
            <person name="Wright R.A."/>
            <person name="Wu W."/>
            <person name="Young L."/>
            <person name="Zhang L."/>
            <person name="Zhang J."/>
            <person name="Zhu Y."/>
            <person name="Muzny D.M."/>
            <person name="Weinstock G."/>
            <person name="Gibbs R.A."/>
        </authorList>
    </citation>
    <scope>NUCLEOTIDE SEQUENCE [LARGE SCALE GENOMIC DNA]</scope>
    <source>
        <strain evidence="11">LSR1</strain>
    </source>
</reference>
<dbReference type="SMART" id="SM00233">
    <property type="entry name" value="PH"/>
    <property type="match status" value="1"/>
</dbReference>
<proteinExistence type="inferred from homology"/>
<evidence type="ECO:0000313" key="10">
    <source>
        <dbReference type="EnsemblMetazoa" id="XP_029343883.1"/>
    </source>
</evidence>
<organism evidence="10 11">
    <name type="scientific">Acyrthosiphon pisum</name>
    <name type="common">Pea aphid</name>
    <dbReference type="NCBI Taxonomy" id="7029"/>
    <lineage>
        <taxon>Eukaryota</taxon>
        <taxon>Metazoa</taxon>
        <taxon>Ecdysozoa</taxon>
        <taxon>Arthropoda</taxon>
        <taxon>Hexapoda</taxon>
        <taxon>Insecta</taxon>
        <taxon>Pterygota</taxon>
        <taxon>Neoptera</taxon>
        <taxon>Paraneoptera</taxon>
        <taxon>Hemiptera</taxon>
        <taxon>Sternorrhyncha</taxon>
        <taxon>Aphidomorpha</taxon>
        <taxon>Aphidoidea</taxon>
        <taxon>Aphididae</taxon>
        <taxon>Macrosiphini</taxon>
        <taxon>Acyrthosiphon</taxon>
    </lineage>
</organism>
<evidence type="ECO:0000256" key="1">
    <source>
        <dbReference type="ARBA" id="ARBA00022448"/>
    </source>
</evidence>
<dbReference type="FunFam" id="2.30.29.30:FF:000089">
    <property type="entry name" value="Oxysterol-binding protein"/>
    <property type="match status" value="1"/>
</dbReference>
<keyword evidence="1 7" id="KW-0813">Transport</keyword>
<dbReference type="InterPro" id="IPR001849">
    <property type="entry name" value="PH_domain"/>
</dbReference>
<comment type="similarity">
    <text evidence="6">Belongs to the OSBP family.</text>
</comment>
<comment type="catalytic activity">
    <reaction evidence="4">
        <text>a 1,2-diacyl-sn-glycero-3-phospho-(1D-myo-inositol 4-phosphate)(out) + a 1,2-diacyl-sn-glycero-3-phospho-L-serine(in) = a 1,2-diacyl-sn-glycero-3-phospho-(1D-myo-inositol 4-phosphate)(in) + a 1,2-diacyl-sn-glycero-3-phospho-L-serine(out)</text>
        <dbReference type="Rhea" id="RHEA:81667"/>
        <dbReference type="ChEBI" id="CHEBI:57262"/>
        <dbReference type="ChEBI" id="CHEBI:58178"/>
    </reaction>
</comment>
<dbReference type="Gene3D" id="2.40.160.120">
    <property type="match status" value="1"/>
</dbReference>
<evidence type="ECO:0000256" key="5">
    <source>
        <dbReference type="ARBA" id="ARBA00055284"/>
    </source>
</evidence>
<comment type="function">
    <text evidence="5">Interacts with OSBPL11 to function as lipid transfer proteins. Together they form a heterodimer that localizes at the ER-trans-Golgi membrane contact sites, and exchanges phosphatidylserine (1,2-diacyl-sn-glycero-3-phospho-L-serine, PS) for phosphatidylinositol-4-phosphate (1,2-diacyl-sn-glycero-3-phospho-(1D-myo-inositol 4-phosphate), PI(4)P) between the two organelles, a step that is critical for sphingomyelin synthesis in the Golgi complex.</text>
</comment>
<dbReference type="SUPFAM" id="SSF144000">
    <property type="entry name" value="Oxysterol-binding protein-like"/>
    <property type="match status" value="1"/>
</dbReference>
<feature type="region of interest" description="Disordered" evidence="8">
    <location>
        <begin position="218"/>
        <end position="242"/>
    </location>
</feature>
<dbReference type="GeneID" id="100166798"/>
<dbReference type="PANTHER" id="PTHR10972">
    <property type="entry name" value="OXYSTEROL-BINDING PROTEIN-RELATED"/>
    <property type="match status" value="1"/>
</dbReference>
<evidence type="ECO:0000256" key="4">
    <source>
        <dbReference type="ARBA" id="ARBA00050284"/>
    </source>
</evidence>
<dbReference type="AlphaFoldDB" id="A0A8R2NRL5"/>
<dbReference type="GO" id="GO:0032934">
    <property type="term" value="F:sterol binding"/>
    <property type="evidence" value="ECO:0007669"/>
    <property type="project" value="TreeGrafter"/>
</dbReference>
<dbReference type="GO" id="GO:0006869">
    <property type="term" value="P:lipid transport"/>
    <property type="evidence" value="ECO:0007669"/>
    <property type="project" value="UniProtKB-KW"/>
</dbReference>
<dbReference type="EnsemblMetazoa" id="XM_029488023.1">
    <property type="protein sequence ID" value="XP_029343883.1"/>
    <property type="gene ID" value="LOC100166798"/>
</dbReference>
<dbReference type="GO" id="GO:0005829">
    <property type="term" value="C:cytosol"/>
    <property type="evidence" value="ECO:0007669"/>
    <property type="project" value="TreeGrafter"/>
</dbReference>
<dbReference type="PROSITE" id="PS01013">
    <property type="entry name" value="OSBP"/>
    <property type="match status" value="1"/>
</dbReference>
<sequence length="739" mass="84125">MEGTLSKWTNVVKGWQYRWCVLDDISGTLSYYTSREKMVRGVRRGCVRLKGAMIGIDDEDNLTFTVTVDGKTFHFQARTRADRELWIRALEDTIQKQLFGYRVNQIQVNNDAVVPTLESFDKKLGEADAYLQLLIEQTKNLEVKMNSMCEEDKAHCECIISETNKLMDQVKHSIVMLQIAKNTAFPVNGSYRTTSVSTDYDFPSLEGDTGSIEYGAECEERPRRDSQPMDNDIPDVSYSSSEDDFYDAYEDEEEWSKPSRKIEPVPAMRRKYKNRILVGGSEPVLDAHSGNLTQSGSSDLNQISLDTTDRTIANMPKKKDSYSKDNIVVPTYSDGSINYDAIYEDQDESDVTMQGSVVTHLISQVKIGMDLTKVALPTFILEKRSLLEMYADYLAHPDLFLKANDLETPEERMVQIVRWYLSSYHAGRNSAVAKKPYNPILGEIFRCHWDVPGITAEESELSNDITAQNNSEAAVINEEENPLPWTDPDQLIFLAEQVSHHPPISAFYAEHKTKKVTFCANVWTKSKFLGLSVAVHHVGQGIVRLLKHKEEYISTFPSGYGRSILTVPWIELGGSVTISCPQTGYHCDIEFHTKPFYGGKKHRITAEVFGPKTKKAFLTISGEWNGSMEAKWADGRTELFVDTKAIEVIKKRVRKVAEQDTNESRYIWKKVTLGLKVDNVDQASQAKAEIEQKQRNEAEVRKESNEVWIPRWFVQNGENWEYKSPLEKRLGVTFESMPS</sequence>
<accession>A0A8R2NRL5</accession>
<evidence type="ECO:0000256" key="3">
    <source>
        <dbReference type="ARBA" id="ARBA00023121"/>
    </source>
</evidence>
<dbReference type="InterPro" id="IPR000648">
    <property type="entry name" value="Oxysterol-bd"/>
</dbReference>
<dbReference type="OrthoDB" id="14833at2759"/>
<name>A0A8R2NRL5_ACYPI</name>
<feature type="domain" description="PH" evidence="9">
    <location>
        <begin position="1"/>
        <end position="95"/>
    </location>
</feature>
<dbReference type="InterPro" id="IPR018494">
    <property type="entry name" value="Oxysterol-bd_CS"/>
</dbReference>
<reference evidence="10" key="2">
    <citation type="submission" date="2022-06" db="UniProtKB">
        <authorList>
            <consortium name="EnsemblMetazoa"/>
        </authorList>
    </citation>
    <scope>IDENTIFICATION</scope>
</reference>
<evidence type="ECO:0000256" key="2">
    <source>
        <dbReference type="ARBA" id="ARBA00023055"/>
    </source>
</evidence>
<feature type="compositionally biased region" description="Basic and acidic residues" evidence="8">
    <location>
        <begin position="218"/>
        <end position="227"/>
    </location>
</feature>